<dbReference type="GO" id="GO:0008017">
    <property type="term" value="F:microtubule binding"/>
    <property type="evidence" value="ECO:0007669"/>
    <property type="project" value="TreeGrafter"/>
</dbReference>
<dbReference type="GO" id="GO:0045180">
    <property type="term" value="C:basal cortex"/>
    <property type="evidence" value="ECO:0007669"/>
    <property type="project" value="TreeGrafter"/>
</dbReference>
<evidence type="ECO:0000256" key="16">
    <source>
        <dbReference type="ARBA" id="ARBA00023328"/>
    </source>
</evidence>
<dbReference type="PANTHER" id="PTHR21567:SF28">
    <property type="entry name" value="CLIP-ASSOCIATING PROTEIN 1"/>
    <property type="match status" value="1"/>
</dbReference>
<keyword evidence="16" id="KW-0137">Centromere</keyword>
<evidence type="ECO:0000256" key="11">
    <source>
        <dbReference type="ARBA" id="ARBA00022776"/>
    </source>
</evidence>
<protein>
    <submittedName>
        <fullName evidence="21">CLIP-associating protein 1-like</fullName>
    </submittedName>
</protein>
<evidence type="ECO:0000313" key="22">
    <source>
        <dbReference type="Proteomes" id="UP000472262"/>
    </source>
</evidence>
<gene>
    <name evidence="21" type="primary">LOC107555920</name>
</gene>
<dbReference type="GO" id="GO:0040001">
    <property type="term" value="P:establishment of mitotic spindle localization"/>
    <property type="evidence" value="ECO:0007669"/>
    <property type="project" value="TreeGrafter"/>
</dbReference>
<reference evidence="21" key="2">
    <citation type="submission" date="2025-09" db="UniProtKB">
        <authorList>
            <consortium name="Ensembl"/>
        </authorList>
    </citation>
    <scope>IDENTIFICATION</scope>
</reference>
<dbReference type="PROSITE" id="PS50077">
    <property type="entry name" value="HEAT_REPEAT"/>
    <property type="match status" value="1"/>
</dbReference>
<dbReference type="Gene3D" id="1.25.10.10">
    <property type="entry name" value="Leucine-rich Repeat Variant"/>
    <property type="match status" value="4"/>
</dbReference>
<dbReference type="GO" id="GO:0000776">
    <property type="term" value="C:kinetochore"/>
    <property type="evidence" value="ECO:0007669"/>
    <property type="project" value="UniProtKB-KW"/>
</dbReference>
<dbReference type="GO" id="GO:0005876">
    <property type="term" value="C:spindle microtubule"/>
    <property type="evidence" value="ECO:0007669"/>
    <property type="project" value="TreeGrafter"/>
</dbReference>
<dbReference type="GO" id="GO:0043515">
    <property type="term" value="F:kinetochore binding"/>
    <property type="evidence" value="ECO:0007669"/>
    <property type="project" value="TreeGrafter"/>
</dbReference>
<comment type="similarity">
    <text evidence="5">Belongs to the CLASP family.</text>
</comment>
<feature type="domain" description="TOG" evidence="20">
    <location>
        <begin position="1173"/>
        <end position="1406"/>
    </location>
</feature>
<keyword evidence="6" id="KW-0158">Chromosome</keyword>
<dbReference type="GO" id="GO:1902903">
    <property type="term" value="P:regulation of supramolecular fiber organization"/>
    <property type="evidence" value="ECO:0007669"/>
    <property type="project" value="UniProtKB-ARBA"/>
</dbReference>
<feature type="domain" description="TOG" evidence="20">
    <location>
        <begin position="1"/>
        <end position="222"/>
    </location>
</feature>
<reference evidence="21" key="1">
    <citation type="submission" date="2025-08" db="UniProtKB">
        <authorList>
            <consortium name="Ensembl"/>
        </authorList>
    </citation>
    <scope>IDENTIFICATION</scope>
</reference>
<evidence type="ECO:0000256" key="18">
    <source>
        <dbReference type="SAM" id="Coils"/>
    </source>
</evidence>
<evidence type="ECO:0000256" key="6">
    <source>
        <dbReference type="ARBA" id="ARBA00022454"/>
    </source>
</evidence>
<dbReference type="SMART" id="SM01349">
    <property type="entry name" value="TOG"/>
    <property type="match status" value="4"/>
</dbReference>
<dbReference type="Proteomes" id="UP000472262">
    <property type="component" value="Unassembled WGS sequence"/>
</dbReference>
<evidence type="ECO:0000256" key="5">
    <source>
        <dbReference type="ARBA" id="ARBA00009549"/>
    </source>
</evidence>
<dbReference type="InterPro" id="IPR034085">
    <property type="entry name" value="TOG"/>
</dbReference>
<organism evidence="21 22">
    <name type="scientific">Sinocyclocheilus grahami</name>
    <name type="common">Dianchi golden-line fish</name>
    <name type="synonym">Barbus grahami</name>
    <dbReference type="NCBI Taxonomy" id="75366"/>
    <lineage>
        <taxon>Eukaryota</taxon>
        <taxon>Metazoa</taxon>
        <taxon>Chordata</taxon>
        <taxon>Craniata</taxon>
        <taxon>Vertebrata</taxon>
        <taxon>Euteleostomi</taxon>
        <taxon>Actinopterygii</taxon>
        <taxon>Neopterygii</taxon>
        <taxon>Teleostei</taxon>
        <taxon>Ostariophysi</taxon>
        <taxon>Cypriniformes</taxon>
        <taxon>Cyprinidae</taxon>
        <taxon>Cyprininae</taxon>
        <taxon>Sinocyclocheilus</taxon>
    </lineage>
</organism>
<evidence type="ECO:0000256" key="9">
    <source>
        <dbReference type="ARBA" id="ARBA00022701"/>
    </source>
</evidence>
<feature type="compositionally biased region" description="Low complexity" evidence="19">
    <location>
        <begin position="540"/>
        <end position="558"/>
    </location>
</feature>
<keyword evidence="22" id="KW-1185">Reference proteome</keyword>
<evidence type="ECO:0000256" key="4">
    <source>
        <dbReference type="ARBA" id="ARBA00004629"/>
    </source>
</evidence>
<evidence type="ECO:0000256" key="19">
    <source>
        <dbReference type="SAM" id="MobiDB-lite"/>
    </source>
</evidence>
<dbReference type="Pfam" id="PF21040">
    <property type="entry name" value="CEP104-like_TOG"/>
    <property type="match status" value="1"/>
</dbReference>
<feature type="compositionally biased region" description="Low complexity" evidence="19">
    <location>
        <begin position="218"/>
        <end position="254"/>
    </location>
</feature>
<feature type="compositionally biased region" description="Low complexity" evidence="19">
    <location>
        <begin position="756"/>
        <end position="769"/>
    </location>
</feature>
<dbReference type="GO" id="GO:0005794">
    <property type="term" value="C:Golgi apparatus"/>
    <property type="evidence" value="ECO:0007669"/>
    <property type="project" value="UniProtKB-SubCell"/>
</dbReference>
<feature type="compositionally biased region" description="Polar residues" evidence="19">
    <location>
        <begin position="637"/>
        <end position="646"/>
    </location>
</feature>
<feature type="region of interest" description="Disordered" evidence="19">
    <location>
        <begin position="1006"/>
        <end position="1055"/>
    </location>
</feature>
<dbReference type="InterPro" id="IPR016024">
    <property type="entry name" value="ARM-type_fold"/>
</dbReference>
<dbReference type="GO" id="GO:0005813">
    <property type="term" value="C:centrosome"/>
    <property type="evidence" value="ECO:0007669"/>
    <property type="project" value="UniProtKB-SubCell"/>
</dbReference>
<dbReference type="InterPro" id="IPR024395">
    <property type="entry name" value="CLASP_N_dom"/>
</dbReference>
<feature type="compositionally biased region" description="Low complexity" evidence="19">
    <location>
        <begin position="1032"/>
        <end position="1041"/>
    </location>
</feature>
<dbReference type="GO" id="GO:0031110">
    <property type="term" value="P:regulation of microtubule polymerization or depolymerization"/>
    <property type="evidence" value="ECO:0007669"/>
    <property type="project" value="UniProtKB-ARBA"/>
</dbReference>
<dbReference type="GO" id="GO:0051301">
    <property type="term" value="P:cell division"/>
    <property type="evidence" value="ECO:0007669"/>
    <property type="project" value="UniProtKB-KW"/>
</dbReference>
<evidence type="ECO:0000256" key="10">
    <source>
        <dbReference type="ARBA" id="ARBA00022737"/>
    </source>
</evidence>
<feature type="compositionally biased region" description="Basic and acidic residues" evidence="19">
    <location>
        <begin position="1083"/>
        <end position="1100"/>
    </location>
</feature>
<keyword evidence="10" id="KW-0677">Repeat</keyword>
<dbReference type="SUPFAM" id="SSF48371">
    <property type="entry name" value="ARM repeat"/>
    <property type="match status" value="1"/>
</dbReference>
<dbReference type="FunFam" id="1.25.10.10:FF:000001">
    <property type="entry name" value="CLIP-associating protein 1 isoform 2"/>
    <property type="match status" value="1"/>
</dbReference>
<accession>A0A672MHE2</accession>
<dbReference type="InterPro" id="IPR021133">
    <property type="entry name" value="HEAT_type_2"/>
</dbReference>
<keyword evidence="18" id="KW-0175">Coiled coil</keyword>
<comment type="subcellular location">
    <subcellularLocation>
        <location evidence="4">Chromosome</location>
        <location evidence="4">Centromere</location>
        <location evidence="4">Kinetochore</location>
    </subcellularLocation>
    <subcellularLocation>
        <location evidence="2">Cytoplasm</location>
        <location evidence="2">Cytoskeleton</location>
        <location evidence="2">Microtubule organizing center</location>
        <location evidence="2">Centrosome</location>
    </subcellularLocation>
    <subcellularLocation>
        <location evidence="1">Cytoplasm</location>
        <location evidence="1">Cytoskeleton</location>
        <location evidence="1">Spindle</location>
    </subcellularLocation>
    <subcellularLocation>
        <location evidence="3">Golgi apparatus</location>
        <location evidence="3">trans-Golgi network</location>
    </subcellularLocation>
</comment>
<sequence length="1417" mass="157289">MEPNIEYCLTQVLQKDVARRLQMGPELIDYITDADKCHDLESDQTALDKMVDGIATSWVNSSNFKLALLGMDLLSALVMRLQDRFRAQVGTVLPSLIDRLGDAKDQVRDHDQTLLMKIMEQAATPQYIWDRMLGGFKHKNNRTREGVCLCLISTLNTYGAQGLTLSKIVPHICNLLGDPTSQVRDAAMNCLVEIYRHVGEKVRIDLNKNFDDEDSVDGGRSSSSSKGFSNSKRGGSMGSMRRPSSASGSRAPGKTTAQPQDTTEKLNARNKYAVRFQIYSSKELEDSLNKIREVLSDDKQDWEHRVTAVNPKLTYTYIRVLSLRHLSSVLGNKFDHGAENIMPTLLNLVPNCAKVMATSGMAAIRLILRHTHFPRLIPIITSNCTSKSVAVRRRCYEFLDLLLQEWQTHTLERHVAVLTETIKKGIHDADSEARSVARKCYWGFHGHYSREAEHLFQALESTYQKALQSHLKSSDSIVSLPQSDRSSSSSQESLNRPLSVKSVIGGPVTRSKVSSTPGALQRSRSDIDVNAASSAKSRMSTATSPSPFSSAAALPPGSYASLGRVRTRRQSSGSAVSANSTVTDSRGRSRAKVVSQSQPGSRSSSPGKLLGHAYGRIPRVTAPTTPSDKYSRVPRSQGCSRETSPSRLGIARSSRIPRPSMSQGCSRDTSRESSRDTSPTRGFTPLVIHHSHFLILCSNPTDRFGLIHQARISASVNAMRVLNTGTEVEAAVADALVRIRCKPLRRRYESDDDANSDASSACSERSYSSRNGGIPHYLRQTEDVAEVLNHCASSNWSERKEGLLGLQNLLKSQRILSRVELKRLCEIFTRMFADPHSKVFSMFLETLVDFITVHREDLQDWLFVLLTQLLKKMGADLLGSVQAKVQKALDVTRSSFPFDQQFNILMRFIVDQTQTPNLKVKVAILKYIESLARQMDPADFVNSSETRLAVSRIITWTTEPKSSDVRKAAQVVLISLFELNTPEFTMLLGALPKTFQDGATKLLHNHLKNSSNTSRSSPSNTMGRTPPRHPTSRTSPLTSPTNCSHGGLSPSMLEYDTENMNSDEIFSSLRGVTEAIQSFSYRSQEDLNEPIRRDGKKDDEGASPGSDARLGLDVMEGGRTALDNKTSLLNTPSPRSFAVLRSREFAPYGYGDTITAYDKSALKEAVFDDDVEQFRDCESIHLVADLLKELSNHNERVEERKGALIELLKIAREDSLAVWDEHFKTILLLLLETLGDKDHTIRALALRVLKEILRNQPARFKNYAELTIMKTLEAHKDSHKEVVRAAEEAASTLASSIHPEQCIKVLCPIVQTADYPINLAAIKMQTKVVERIARESLHQLLPDIIPGLLQGYDNTESSVRKASVFCLVAIYSVIGEELKPHLAQLTGSKMKLLNLYIKRAQTTNSNSSSSSDVSSHS</sequence>
<keyword evidence="11" id="KW-0498">Mitosis</keyword>
<evidence type="ECO:0000256" key="15">
    <source>
        <dbReference type="ARBA" id="ARBA00023306"/>
    </source>
</evidence>
<evidence type="ECO:0000256" key="7">
    <source>
        <dbReference type="ARBA" id="ARBA00022490"/>
    </source>
</evidence>
<feature type="compositionally biased region" description="Low complexity" evidence="19">
    <location>
        <begin position="593"/>
        <end position="607"/>
    </location>
</feature>
<dbReference type="InterPro" id="IPR011989">
    <property type="entry name" value="ARM-like"/>
</dbReference>
<keyword evidence="13" id="KW-0333">Golgi apparatus</keyword>
<keyword evidence="15" id="KW-0131">Cell cycle</keyword>
<feature type="region of interest" description="Disordered" evidence="19">
    <location>
        <begin position="1081"/>
        <end position="1111"/>
    </location>
</feature>
<feature type="compositionally biased region" description="Low complexity" evidence="19">
    <location>
        <begin position="1009"/>
        <end position="1025"/>
    </location>
</feature>
<feature type="region of interest" description="Disordered" evidence="19">
    <location>
        <begin position="210"/>
        <end position="266"/>
    </location>
</feature>
<evidence type="ECO:0000256" key="2">
    <source>
        <dbReference type="ARBA" id="ARBA00004300"/>
    </source>
</evidence>
<dbReference type="InterPro" id="IPR057546">
    <property type="entry name" value="HEAT_GCN1"/>
</dbReference>
<proteinExistence type="inferred from homology"/>
<keyword evidence="14" id="KW-0206">Cytoskeleton</keyword>
<feature type="domain" description="TOG" evidence="20">
    <location>
        <begin position="776"/>
        <end position="1013"/>
    </location>
</feature>
<feature type="compositionally biased region" description="Polar residues" evidence="19">
    <location>
        <begin position="570"/>
        <end position="584"/>
    </location>
</feature>
<dbReference type="Pfam" id="PF23271">
    <property type="entry name" value="HEAT_GCN1"/>
    <property type="match status" value="1"/>
</dbReference>
<dbReference type="GO" id="GO:0090307">
    <property type="term" value="P:mitotic spindle assembly"/>
    <property type="evidence" value="ECO:0007669"/>
    <property type="project" value="TreeGrafter"/>
</dbReference>
<keyword evidence="9" id="KW-0493">Microtubule</keyword>
<keyword evidence="8" id="KW-0132">Cell division</keyword>
<keyword evidence="7" id="KW-0963">Cytoplasm</keyword>
<evidence type="ECO:0000256" key="14">
    <source>
        <dbReference type="ARBA" id="ARBA00023212"/>
    </source>
</evidence>
<evidence type="ECO:0000313" key="21">
    <source>
        <dbReference type="Ensembl" id="ENSSGRP00000037035.1"/>
    </source>
</evidence>
<dbReference type="Pfam" id="PF12348">
    <property type="entry name" value="CLASP_N"/>
    <property type="match status" value="2"/>
</dbReference>
<evidence type="ECO:0000259" key="20">
    <source>
        <dbReference type="SMART" id="SM01349"/>
    </source>
</evidence>
<feature type="region of interest" description="Disordered" evidence="19">
    <location>
        <begin position="477"/>
        <end position="683"/>
    </location>
</feature>
<dbReference type="GO" id="GO:0005881">
    <property type="term" value="C:cytoplasmic microtubule"/>
    <property type="evidence" value="ECO:0007669"/>
    <property type="project" value="TreeGrafter"/>
</dbReference>
<keyword evidence="12" id="KW-0995">Kinetochore</keyword>
<name>A0A672MHE2_SINGR</name>
<feature type="repeat" description="HEAT" evidence="17">
    <location>
        <begin position="168"/>
        <end position="206"/>
    </location>
</feature>
<feature type="coiled-coil region" evidence="18">
    <location>
        <begin position="1187"/>
        <end position="1214"/>
    </location>
</feature>
<evidence type="ECO:0000256" key="3">
    <source>
        <dbReference type="ARBA" id="ARBA00004601"/>
    </source>
</evidence>
<dbReference type="GO" id="GO:0072686">
    <property type="term" value="C:mitotic spindle"/>
    <property type="evidence" value="ECO:0007669"/>
    <property type="project" value="TreeGrafter"/>
</dbReference>
<evidence type="ECO:0000256" key="1">
    <source>
        <dbReference type="ARBA" id="ARBA00004186"/>
    </source>
</evidence>
<evidence type="ECO:0000256" key="17">
    <source>
        <dbReference type="PROSITE-ProRule" id="PRU00103"/>
    </source>
</evidence>
<feature type="compositionally biased region" description="Low complexity" evidence="19">
    <location>
        <begin position="479"/>
        <end position="499"/>
    </location>
</feature>
<evidence type="ECO:0000256" key="8">
    <source>
        <dbReference type="ARBA" id="ARBA00022618"/>
    </source>
</evidence>
<feature type="region of interest" description="Disordered" evidence="19">
    <location>
        <begin position="749"/>
        <end position="769"/>
    </location>
</feature>
<dbReference type="FunFam" id="1.25.10.10:FF:000006">
    <property type="entry name" value="CLIP-associating protein 1 isoform 2"/>
    <property type="match status" value="1"/>
</dbReference>
<feature type="domain" description="TOG" evidence="20">
    <location>
        <begin position="280"/>
        <end position="482"/>
    </location>
</feature>
<dbReference type="Ensembl" id="ENSSGRT00000039731.1">
    <property type="protein sequence ID" value="ENSSGRP00000037035.1"/>
    <property type="gene ID" value="ENSSGRG00000012503.1"/>
</dbReference>
<dbReference type="PANTHER" id="PTHR21567">
    <property type="entry name" value="CLASP"/>
    <property type="match status" value="1"/>
</dbReference>
<evidence type="ECO:0000256" key="13">
    <source>
        <dbReference type="ARBA" id="ARBA00023034"/>
    </source>
</evidence>
<evidence type="ECO:0000256" key="12">
    <source>
        <dbReference type="ARBA" id="ARBA00022838"/>
    </source>
</evidence>